<comment type="function">
    <text evidence="7">An essential GTPase that binds both GDP and GTP, with rapid nucleotide exchange. Plays a role in 16S rRNA processing and 30S ribosomal subunit biogenesis and possibly also in cell cycle regulation and energy metabolism.</text>
</comment>
<organism evidence="12 13">
    <name type="scientific">Phaeodactylibacter luteus</name>
    <dbReference type="NCBI Taxonomy" id="1564516"/>
    <lineage>
        <taxon>Bacteria</taxon>
        <taxon>Pseudomonadati</taxon>
        <taxon>Bacteroidota</taxon>
        <taxon>Saprospiria</taxon>
        <taxon>Saprospirales</taxon>
        <taxon>Haliscomenobacteraceae</taxon>
        <taxon>Phaeodactylibacter</taxon>
    </lineage>
</organism>
<sequence>MHKSGFVNIIGRPNVGKSTLMNALVGERMSIITNKPQTTRHRIIGLVSGDDFQAVFSDTPGIIDTPSYLMQEAMNRFAHSTFEDGDIMLFVTEPAEKYEDEDPILQRLREVQVPLFLVINKIDTLADEALLQLIQEWNQRIPFTETLPVSAMQQTNTDRLLQVILQHLPEGPAYYPKDQLTDRPERFFISEIIREKILLLYQQEIPYSCEVIVTSFKEDTTKNGDPLIRIGAEIFVARKTQKSIIIGKGGGAIRKLGMEARKDMEEWLESKVFLELHVKVKENWRNDERSLKHFGY</sequence>
<dbReference type="Gene3D" id="3.40.50.300">
    <property type="entry name" value="P-loop containing nucleotide triphosphate hydrolases"/>
    <property type="match status" value="1"/>
</dbReference>
<dbReference type="GO" id="GO:0005886">
    <property type="term" value="C:plasma membrane"/>
    <property type="evidence" value="ECO:0007669"/>
    <property type="project" value="UniProtKB-SubCell"/>
</dbReference>
<dbReference type="FunFam" id="3.30.300.20:FF:000003">
    <property type="entry name" value="GTPase Era"/>
    <property type="match status" value="1"/>
</dbReference>
<keyword evidence="3 7" id="KW-0690">Ribosome biogenesis</keyword>
<dbReference type="InterPro" id="IPR027417">
    <property type="entry name" value="P-loop_NTPase"/>
</dbReference>
<reference evidence="12 13" key="1">
    <citation type="submission" date="2019-08" db="EMBL/GenBank/DDBJ databases">
        <title>Genome of Phaeodactylibacter luteus.</title>
        <authorList>
            <person name="Bowman J.P."/>
        </authorList>
    </citation>
    <scope>NUCLEOTIDE SEQUENCE [LARGE SCALE GENOMIC DNA]</scope>
    <source>
        <strain evidence="12 13">KCTC 42180</strain>
    </source>
</reference>
<keyword evidence="6 7" id="KW-0342">GTP-binding</keyword>
<dbReference type="HAMAP" id="MF_00367">
    <property type="entry name" value="GTPase_Era"/>
    <property type="match status" value="1"/>
</dbReference>
<dbReference type="Pfam" id="PF07650">
    <property type="entry name" value="KH_2"/>
    <property type="match status" value="1"/>
</dbReference>
<dbReference type="InterPro" id="IPR005225">
    <property type="entry name" value="Small_GTP-bd"/>
</dbReference>
<dbReference type="InterPro" id="IPR006073">
    <property type="entry name" value="GTP-bd"/>
</dbReference>
<dbReference type="GO" id="GO:0003924">
    <property type="term" value="F:GTPase activity"/>
    <property type="evidence" value="ECO:0007669"/>
    <property type="project" value="UniProtKB-UniRule"/>
</dbReference>
<keyword evidence="5 7" id="KW-0694">RNA-binding</keyword>
<evidence type="ECO:0000256" key="7">
    <source>
        <dbReference type="HAMAP-Rule" id="MF_00367"/>
    </source>
</evidence>
<dbReference type="NCBIfam" id="TIGR00231">
    <property type="entry name" value="small_GTP"/>
    <property type="match status" value="1"/>
</dbReference>
<evidence type="ECO:0000259" key="11">
    <source>
        <dbReference type="PROSITE" id="PS51713"/>
    </source>
</evidence>
<dbReference type="CDD" id="cd04163">
    <property type="entry name" value="Era"/>
    <property type="match status" value="1"/>
</dbReference>
<comment type="caution">
    <text evidence="12">The sequence shown here is derived from an EMBL/GenBank/DDBJ whole genome shotgun (WGS) entry which is preliminary data.</text>
</comment>
<dbReference type="AlphaFoldDB" id="A0A5C6RKJ4"/>
<feature type="binding site" evidence="7">
    <location>
        <begin position="58"/>
        <end position="62"/>
    </location>
    <ligand>
        <name>GTP</name>
        <dbReference type="ChEBI" id="CHEBI:37565"/>
    </ligand>
</feature>
<dbReference type="PROSITE" id="PS50823">
    <property type="entry name" value="KH_TYPE_2"/>
    <property type="match status" value="1"/>
</dbReference>
<keyword evidence="13" id="KW-1185">Reference proteome</keyword>
<dbReference type="InterPro" id="IPR015946">
    <property type="entry name" value="KH_dom-like_a/b"/>
</dbReference>
<dbReference type="GO" id="GO:0070181">
    <property type="term" value="F:small ribosomal subunit rRNA binding"/>
    <property type="evidence" value="ECO:0007669"/>
    <property type="project" value="UniProtKB-UniRule"/>
</dbReference>
<evidence type="ECO:0000256" key="5">
    <source>
        <dbReference type="ARBA" id="ARBA00022884"/>
    </source>
</evidence>
<comment type="subcellular location">
    <subcellularLocation>
        <location evidence="7">Cytoplasm</location>
    </subcellularLocation>
    <subcellularLocation>
        <location evidence="7">Cell membrane</location>
        <topology evidence="7">Peripheral membrane protein</topology>
    </subcellularLocation>
</comment>
<feature type="region of interest" description="G3" evidence="8">
    <location>
        <begin position="58"/>
        <end position="61"/>
    </location>
</feature>
<proteinExistence type="inferred from homology"/>
<dbReference type="PRINTS" id="PR00326">
    <property type="entry name" value="GTP1OBG"/>
</dbReference>
<feature type="region of interest" description="G2" evidence="8">
    <location>
        <begin position="37"/>
        <end position="41"/>
    </location>
</feature>
<dbReference type="RefSeq" id="WP_147167651.1">
    <property type="nucleotide sequence ID" value="NZ_VOOR01000021.1"/>
</dbReference>
<dbReference type="InterPro" id="IPR005662">
    <property type="entry name" value="GTPase_Era-like"/>
</dbReference>
<name>A0A5C6RKJ4_9BACT</name>
<dbReference type="SUPFAM" id="SSF54814">
    <property type="entry name" value="Prokaryotic type KH domain (KH-domain type II)"/>
    <property type="match status" value="1"/>
</dbReference>
<feature type="domain" description="Era-type G" evidence="11">
    <location>
        <begin position="3"/>
        <end position="170"/>
    </location>
</feature>
<dbReference type="Gene3D" id="3.30.300.20">
    <property type="match status" value="1"/>
</dbReference>
<dbReference type="Proteomes" id="UP000321580">
    <property type="component" value="Unassembled WGS sequence"/>
</dbReference>
<comment type="similarity">
    <text evidence="1 7 8 9">Belongs to the TRAFAC class TrmE-Era-EngA-EngB-Septin-like GTPase superfamily. Era GTPase family.</text>
</comment>
<dbReference type="EMBL" id="VOOR01000021">
    <property type="protein sequence ID" value="TXB62931.1"/>
    <property type="molecule type" value="Genomic_DNA"/>
</dbReference>
<dbReference type="PANTHER" id="PTHR42698">
    <property type="entry name" value="GTPASE ERA"/>
    <property type="match status" value="1"/>
</dbReference>
<keyword evidence="7" id="KW-0963">Cytoplasm</keyword>
<dbReference type="InterPro" id="IPR030388">
    <property type="entry name" value="G_ERA_dom"/>
</dbReference>
<keyword evidence="7" id="KW-1003">Cell membrane</keyword>
<dbReference type="GO" id="GO:0005829">
    <property type="term" value="C:cytosol"/>
    <property type="evidence" value="ECO:0007669"/>
    <property type="project" value="TreeGrafter"/>
</dbReference>
<evidence type="ECO:0000256" key="3">
    <source>
        <dbReference type="ARBA" id="ARBA00022517"/>
    </source>
</evidence>
<feature type="binding site" evidence="7">
    <location>
        <begin position="120"/>
        <end position="123"/>
    </location>
    <ligand>
        <name>GTP</name>
        <dbReference type="ChEBI" id="CHEBI:37565"/>
    </ligand>
</feature>
<evidence type="ECO:0000256" key="1">
    <source>
        <dbReference type="ARBA" id="ARBA00007921"/>
    </source>
</evidence>
<feature type="binding site" evidence="7">
    <location>
        <begin position="11"/>
        <end position="18"/>
    </location>
    <ligand>
        <name>GTP</name>
        <dbReference type="ChEBI" id="CHEBI:37565"/>
    </ligand>
</feature>
<evidence type="ECO:0000256" key="6">
    <source>
        <dbReference type="ARBA" id="ARBA00023134"/>
    </source>
</evidence>
<feature type="region of interest" description="G1" evidence="8">
    <location>
        <begin position="11"/>
        <end position="18"/>
    </location>
</feature>
<dbReference type="InterPro" id="IPR009019">
    <property type="entry name" value="KH_sf_prok-type"/>
</dbReference>
<comment type="subunit">
    <text evidence="7">Monomer.</text>
</comment>
<evidence type="ECO:0000256" key="9">
    <source>
        <dbReference type="RuleBase" id="RU003761"/>
    </source>
</evidence>
<accession>A0A5C6RKJ4</accession>
<evidence type="ECO:0000256" key="4">
    <source>
        <dbReference type="ARBA" id="ARBA00022741"/>
    </source>
</evidence>
<dbReference type="SUPFAM" id="SSF52540">
    <property type="entry name" value="P-loop containing nucleoside triphosphate hydrolases"/>
    <property type="match status" value="1"/>
</dbReference>
<evidence type="ECO:0000313" key="12">
    <source>
        <dbReference type="EMBL" id="TXB62931.1"/>
    </source>
</evidence>
<dbReference type="Pfam" id="PF01926">
    <property type="entry name" value="MMR_HSR1"/>
    <property type="match status" value="1"/>
</dbReference>
<dbReference type="PROSITE" id="PS51713">
    <property type="entry name" value="G_ERA"/>
    <property type="match status" value="1"/>
</dbReference>
<dbReference type="NCBIfam" id="NF000908">
    <property type="entry name" value="PRK00089.1"/>
    <property type="match status" value="1"/>
</dbReference>
<keyword evidence="7" id="KW-0472">Membrane</keyword>
<dbReference type="OrthoDB" id="9805918at2"/>
<dbReference type="GO" id="GO:0043024">
    <property type="term" value="F:ribosomal small subunit binding"/>
    <property type="evidence" value="ECO:0007669"/>
    <property type="project" value="TreeGrafter"/>
</dbReference>
<feature type="region of interest" description="G4" evidence="8">
    <location>
        <begin position="120"/>
        <end position="123"/>
    </location>
</feature>
<evidence type="ECO:0000256" key="8">
    <source>
        <dbReference type="PROSITE-ProRule" id="PRU01050"/>
    </source>
</evidence>
<dbReference type="CDD" id="cd22534">
    <property type="entry name" value="KH-II_Era"/>
    <property type="match status" value="1"/>
</dbReference>
<gene>
    <name evidence="7" type="primary">era</name>
    <name evidence="12" type="ORF">FRY97_11345</name>
</gene>
<dbReference type="PANTHER" id="PTHR42698:SF1">
    <property type="entry name" value="GTPASE ERA, MITOCHONDRIAL"/>
    <property type="match status" value="1"/>
</dbReference>
<evidence type="ECO:0000313" key="13">
    <source>
        <dbReference type="Proteomes" id="UP000321580"/>
    </source>
</evidence>
<feature type="region of interest" description="G5" evidence="8">
    <location>
        <begin position="149"/>
        <end position="151"/>
    </location>
</feature>
<feature type="domain" description="KH type-2" evidence="10">
    <location>
        <begin position="201"/>
        <end position="282"/>
    </location>
</feature>
<keyword evidence="7" id="KW-0699">rRNA-binding</keyword>
<dbReference type="NCBIfam" id="TIGR00436">
    <property type="entry name" value="era"/>
    <property type="match status" value="1"/>
</dbReference>
<keyword evidence="4 7" id="KW-0547">Nucleotide-binding</keyword>
<protein>
    <recommendedName>
        <fullName evidence="2 7">GTPase Era</fullName>
    </recommendedName>
</protein>
<dbReference type="GO" id="GO:0000028">
    <property type="term" value="P:ribosomal small subunit assembly"/>
    <property type="evidence" value="ECO:0007669"/>
    <property type="project" value="TreeGrafter"/>
</dbReference>
<evidence type="ECO:0000259" key="10">
    <source>
        <dbReference type="PROSITE" id="PS50823"/>
    </source>
</evidence>
<evidence type="ECO:0000256" key="2">
    <source>
        <dbReference type="ARBA" id="ARBA00020484"/>
    </source>
</evidence>
<dbReference type="InterPro" id="IPR004044">
    <property type="entry name" value="KH_dom_type_2"/>
</dbReference>
<dbReference type="GO" id="GO:0005525">
    <property type="term" value="F:GTP binding"/>
    <property type="evidence" value="ECO:0007669"/>
    <property type="project" value="UniProtKB-UniRule"/>
</dbReference>